<dbReference type="GO" id="GO:0016020">
    <property type="term" value="C:membrane"/>
    <property type="evidence" value="ECO:0007669"/>
    <property type="project" value="UniProtKB-SubCell"/>
</dbReference>
<evidence type="ECO:0000313" key="5">
    <source>
        <dbReference type="EMBL" id="KCW52447.1"/>
    </source>
</evidence>
<dbReference type="PANTHER" id="PTHR31234">
    <property type="entry name" value="LATE EMBRYOGENESIS ABUNDANT (LEA) HYDROXYPROLINE-RICH GLYCOPROTEIN FAMILY"/>
    <property type="match status" value="1"/>
</dbReference>
<dbReference type="InParanoid" id="A0A059AEJ3"/>
<protein>
    <recommendedName>
        <fullName evidence="6">Late embryogenesis abundant protein LEA-2 subgroup domain-containing protein</fullName>
    </recommendedName>
</protein>
<evidence type="ECO:0000256" key="3">
    <source>
        <dbReference type="SAM" id="MobiDB-lite"/>
    </source>
</evidence>
<sequence>MSDIETPPLSEGGHPAGKKQNETRRVAFSDVSECSSVPGTYPRKKSRKCCRSGGSCCFICCAWACLGVVAVILGLLVLGVWFVSFVKSDLPEVRVHSLSFPGLRVANLSKETRLDTGVDLRLNFTNKNSKVGISYEKMTAEISVEEIRIGRAHVSGFLQEPRSRSILKIATQATRSVIPKDDGQDLPSNAKGKAIVLDVVLNGMLGLNFGSFKLHRLPFVIKCTDLKQAEVDIGVEPRCGIRIFAFK</sequence>
<feature type="region of interest" description="Disordered" evidence="3">
    <location>
        <begin position="1"/>
        <end position="21"/>
    </location>
</feature>
<name>A0A059AEJ3_EUCGR</name>
<dbReference type="OMA" id="YSPMKAD"/>
<dbReference type="AlphaFoldDB" id="A0A059AEJ3"/>
<dbReference type="KEGG" id="egr:104423812"/>
<accession>A0A059AEJ3</accession>
<dbReference type="InterPro" id="IPR044839">
    <property type="entry name" value="NDR1-like"/>
</dbReference>
<evidence type="ECO:0000256" key="1">
    <source>
        <dbReference type="ARBA" id="ARBA00004370"/>
    </source>
</evidence>
<evidence type="ECO:0008006" key="6">
    <source>
        <dbReference type="Google" id="ProtNLM"/>
    </source>
</evidence>
<dbReference type="eggNOG" id="ENOG502S509">
    <property type="taxonomic scope" value="Eukaryota"/>
</dbReference>
<keyword evidence="2 4" id="KW-0472">Membrane</keyword>
<dbReference type="Gramene" id="KCW52447">
    <property type="protein sequence ID" value="KCW52447"/>
    <property type="gene ID" value="EUGRSUZ_J01845"/>
</dbReference>
<keyword evidence="4" id="KW-1133">Transmembrane helix</keyword>
<proteinExistence type="predicted"/>
<reference evidence="5" key="1">
    <citation type="submission" date="2013-07" db="EMBL/GenBank/DDBJ databases">
        <title>The genome of Eucalyptus grandis.</title>
        <authorList>
            <person name="Schmutz J."/>
            <person name="Hayes R."/>
            <person name="Myburg A."/>
            <person name="Tuskan G."/>
            <person name="Grattapaglia D."/>
            <person name="Rokhsar D.S."/>
        </authorList>
    </citation>
    <scope>NUCLEOTIDE SEQUENCE</scope>
    <source>
        <tissue evidence="5">Leaf extractions</tissue>
    </source>
</reference>
<dbReference type="PANTHER" id="PTHR31234:SF32">
    <property type="entry name" value="LATE EMBRYOGENESIS ABUNDANT (LEA) HYDROXYPROLINE-RICH GLYCOPROTEIN FAMILY"/>
    <property type="match status" value="1"/>
</dbReference>
<evidence type="ECO:0000256" key="2">
    <source>
        <dbReference type="ARBA" id="ARBA00023136"/>
    </source>
</evidence>
<dbReference type="EMBL" id="KK198762">
    <property type="protein sequence ID" value="KCW52447.1"/>
    <property type="molecule type" value="Genomic_DNA"/>
</dbReference>
<gene>
    <name evidence="5" type="ORF">EUGRSUZ_J01845</name>
</gene>
<evidence type="ECO:0000256" key="4">
    <source>
        <dbReference type="SAM" id="Phobius"/>
    </source>
</evidence>
<organism evidence="5">
    <name type="scientific">Eucalyptus grandis</name>
    <name type="common">Flooded gum</name>
    <dbReference type="NCBI Taxonomy" id="71139"/>
    <lineage>
        <taxon>Eukaryota</taxon>
        <taxon>Viridiplantae</taxon>
        <taxon>Streptophyta</taxon>
        <taxon>Embryophyta</taxon>
        <taxon>Tracheophyta</taxon>
        <taxon>Spermatophyta</taxon>
        <taxon>Magnoliopsida</taxon>
        <taxon>eudicotyledons</taxon>
        <taxon>Gunneridae</taxon>
        <taxon>Pentapetalae</taxon>
        <taxon>rosids</taxon>
        <taxon>malvids</taxon>
        <taxon>Myrtales</taxon>
        <taxon>Myrtaceae</taxon>
        <taxon>Myrtoideae</taxon>
        <taxon>Eucalypteae</taxon>
        <taxon>Eucalyptus</taxon>
    </lineage>
</organism>
<dbReference type="OrthoDB" id="1526082at2759"/>
<feature type="transmembrane region" description="Helical" evidence="4">
    <location>
        <begin position="53"/>
        <end position="83"/>
    </location>
</feature>
<keyword evidence="4" id="KW-0812">Transmembrane</keyword>
<dbReference type="FunCoup" id="A0A059AEJ3">
    <property type="interactions" value="10"/>
</dbReference>
<comment type="subcellular location">
    <subcellularLocation>
        <location evidence="1">Membrane</location>
    </subcellularLocation>
</comment>
<dbReference type="GO" id="GO:0098542">
    <property type="term" value="P:defense response to other organism"/>
    <property type="evidence" value="ECO:0007669"/>
    <property type="project" value="InterPro"/>
</dbReference>
<dbReference type="STRING" id="71139.A0A059AEJ3"/>